<accession>F5XMA5</accession>
<dbReference type="eggNOG" id="ENOG502ZG75">
    <property type="taxonomic scope" value="Bacteria"/>
</dbReference>
<dbReference type="AlphaFoldDB" id="F5XMA5"/>
<feature type="signal peptide" evidence="1">
    <location>
        <begin position="1"/>
        <end position="36"/>
    </location>
</feature>
<dbReference type="OrthoDB" id="3297291at2"/>
<name>F5XMA5_MICPN</name>
<evidence type="ECO:0000313" key="3">
    <source>
        <dbReference type="Proteomes" id="UP000007947"/>
    </source>
</evidence>
<reference evidence="2 3" key="1">
    <citation type="submission" date="2011-05" db="EMBL/GenBank/DDBJ databases">
        <title>Whole genome sequence of Microlunatus phosphovorus NM-1.</title>
        <authorList>
            <person name="Hosoyama A."/>
            <person name="Sasaki K."/>
            <person name="Harada T."/>
            <person name="Igarashi R."/>
            <person name="Kawakoshi A."/>
            <person name="Sasagawa M."/>
            <person name="Fukada J."/>
            <person name="Nakamura S."/>
            <person name="Katano Y."/>
            <person name="Hanada S."/>
            <person name="Kamagata Y."/>
            <person name="Nakamura N."/>
            <person name="Yamazaki S."/>
            <person name="Fujita N."/>
        </authorList>
    </citation>
    <scope>NUCLEOTIDE SEQUENCE [LARGE SCALE GENOMIC DNA]</scope>
    <source>
        <strain evidence="3">ATCC 700054 / DSM 10555 / JCM 9379 / NBRC 101784 / NCIMB 13414 / VKM Ac-1990 / NM-1</strain>
    </source>
</reference>
<dbReference type="STRING" id="1032480.MLP_33480"/>
<protein>
    <recommendedName>
        <fullName evidence="4">Lipoprotein</fullName>
    </recommendedName>
</protein>
<sequence length="368" mass="38338">MPTSTTLTPRRSRRWTVAIGGSAAVALAMLTACGNATVPVDPQSAPPVSSTSSTTSAADTELVEVDGRQIEVPAGFTFPEGAAVSTSFPGTVILSAPTPTEVVAFYRTALPEAGYAIETDVSDTLTWSGSGFGGTVVAETSDTVVTFGAVATGSPSPSDGQSEEASMLTPADLGIRHVPFFLRFPPGSTIENLQDPPTGASFTLRTPDPTTTLPFYRAALPAGHFTVTDEVTDGATTTLTFTDSDGWQGTLAIGAESTRATFVAPKEEQVLTGNDLGVSHLPFFFRFPEDTKLTGLKDPASGASFTFASPGATEVVTFYRSHLSPHFEITKESGSGDNTVLDFTDADDGWTGTITVRDGKATVRFTAP</sequence>
<dbReference type="Proteomes" id="UP000007947">
    <property type="component" value="Chromosome"/>
</dbReference>
<dbReference type="RefSeq" id="WP_013864222.1">
    <property type="nucleotide sequence ID" value="NC_015635.1"/>
</dbReference>
<evidence type="ECO:0000313" key="2">
    <source>
        <dbReference type="EMBL" id="BAK36362.1"/>
    </source>
</evidence>
<dbReference type="HOGENOM" id="CLU_751869_0_0_11"/>
<organism evidence="2 3">
    <name type="scientific">Microlunatus phosphovorus (strain ATCC 700054 / DSM 10555 / JCM 9379 / NBRC 101784 / NCIMB 13414 / VKM Ac-1990 / NM-1)</name>
    <dbReference type="NCBI Taxonomy" id="1032480"/>
    <lineage>
        <taxon>Bacteria</taxon>
        <taxon>Bacillati</taxon>
        <taxon>Actinomycetota</taxon>
        <taxon>Actinomycetes</taxon>
        <taxon>Propionibacteriales</taxon>
        <taxon>Propionibacteriaceae</taxon>
        <taxon>Microlunatus</taxon>
    </lineage>
</organism>
<dbReference type="KEGG" id="mph:MLP_33480"/>
<evidence type="ECO:0008006" key="4">
    <source>
        <dbReference type="Google" id="ProtNLM"/>
    </source>
</evidence>
<proteinExistence type="predicted"/>
<dbReference type="EMBL" id="AP012204">
    <property type="protein sequence ID" value="BAK36362.1"/>
    <property type="molecule type" value="Genomic_DNA"/>
</dbReference>
<evidence type="ECO:0000256" key="1">
    <source>
        <dbReference type="SAM" id="SignalP"/>
    </source>
</evidence>
<feature type="chain" id="PRO_5038544028" description="Lipoprotein" evidence="1">
    <location>
        <begin position="37"/>
        <end position="368"/>
    </location>
</feature>
<gene>
    <name evidence="2" type="ordered locus">MLP_33480</name>
</gene>
<keyword evidence="1" id="KW-0732">Signal</keyword>
<keyword evidence="3" id="KW-1185">Reference proteome</keyword>